<keyword evidence="4 7" id="KW-0812">Transmembrane</keyword>
<feature type="transmembrane region" description="Helical" evidence="7">
    <location>
        <begin position="204"/>
        <end position="227"/>
    </location>
</feature>
<keyword evidence="3" id="KW-1003">Cell membrane</keyword>
<name>A0ABR7FXT5_9FIRM</name>
<feature type="transmembrane region" description="Helical" evidence="7">
    <location>
        <begin position="21"/>
        <end position="40"/>
    </location>
</feature>
<dbReference type="PANTHER" id="PTHR30151">
    <property type="entry name" value="ALKANE SULFONATE ABC TRANSPORTER-RELATED, MEMBRANE SUBUNIT"/>
    <property type="match status" value="1"/>
</dbReference>
<evidence type="ECO:0000256" key="6">
    <source>
        <dbReference type="ARBA" id="ARBA00023136"/>
    </source>
</evidence>
<dbReference type="PROSITE" id="PS50928">
    <property type="entry name" value="ABC_TM1"/>
    <property type="match status" value="1"/>
</dbReference>
<keyword evidence="6 7" id="KW-0472">Membrane</keyword>
<evidence type="ECO:0000256" key="4">
    <source>
        <dbReference type="ARBA" id="ARBA00022692"/>
    </source>
</evidence>
<dbReference type="Pfam" id="PF00528">
    <property type="entry name" value="BPD_transp_1"/>
    <property type="match status" value="1"/>
</dbReference>
<keyword evidence="2 7" id="KW-0813">Transport</keyword>
<keyword evidence="10" id="KW-1185">Reference proteome</keyword>
<dbReference type="EMBL" id="JACOPD010000002">
    <property type="protein sequence ID" value="MBC5680004.1"/>
    <property type="molecule type" value="Genomic_DNA"/>
</dbReference>
<organism evidence="9 10">
    <name type="scientific">Lachnospira hominis</name>
    <name type="common">ex Liu et al. 2021</name>
    <dbReference type="NCBI Taxonomy" id="2763051"/>
    <lineage>
        <taxon>Bacteria</taxon>
        <taxon>Bacillati</taxon>
        <taxon>Bacillota</taxon>
        <taxon>Clostridia</taxon>
        <taxon>Lachnospirales</taxon>
        <taxon>Lachnospiraceae</taxon>
        <taxon>Lachnospira</taxon>
    </lineage>
</organism>
<reference evidence="9 10" key="1">
    <citation type="submission" date="2020-08" db="EMBL/GenBank/DDBJ databases">
        <title>Genome public.</title>
        <authorList>
            <person name="Liu C."/>
            <person name="Sun Q."/>
        </authorList>
    </citation>
    <scope>NUCLEOTIDE SEQUENCE [LARGE SCALE GENOMIC DNA]</scope>
    <source>
        <strain evidence="9 10">NSJ-43</strain>
    </source>
</reference>
<dbReference type="SUPFAM" id="SSF161098">
    <property type="entry name" value="MetI-like"/>
    <property type="match status" value="1"/>
</dbReference>
<keyword evidence="5 7" id="KW-1133">Transmembrane helix</keyword>
<proteinExistence type="inferred from homology"/>
<evidence type="ECO:0000313" key="9">
    <source>
        <dbReference type="EMBL" id="MBC5680004.1"/>
    </source>
</evidence>
<comment type="subcellular location">
    <subcellularLocation>
        <location evidence="1 7">Cell membrane</location>
        <topology evidence="1 7">Multi-pass membrane protein</topology>
    </subcellularLocation>
</comment>
<feature type="domain" description="ABC transmembrane type-1" evidence="8">
    <location>
        <begin position="77"/>
        <end position="257"/>
    </location>
</feature>
<dbReference type="Proteomes" id="UP000628463">
    <property type="component" value="Unassembled WGS sequence"/>
</dbReference>
<evidence type="ECO:0000256" key="2">
    <source>
        <dbReference type="ARBA" id="ARBA00022448"/>
    </source>
</evidence>
<evidence type="ECO:0000256" key="1">
    <source>
        <dbReference type="ARBA" id="ARBA00004651"/>
    </source>
</evidence>
<evidence type="ECO:0000259" key="8">
    <source>
        <dbReference type="PROSITE" id="PS50928"/>
    </source>
</evidence>
<dbReference type="InterPro" id="IPR000515">
    <property type="entry name" value="MetI-like"/>
</dbReference>
<feature type="transmembrane region" description="Helical" evidence="7">
    <location>
        <begin position="77"/>
        <end position="103"/>
    </location>
</feature>
<comment type="caution">
    <text evidence="9">The sequence shown here is derived from an EMBL/GenBank/DDBJ whole genome shotgun (WGS) entry which is preliminary data.</text>
</comment>
<comment type="similarity">
    <text evidence="7">Belongs to the binding-protein-dependent transport system permease family.</text>
</comment>
<sequence>MEGAGTMSAQQQAYLKQIKKYKLFITLSRIFLFVIFLFLWEISARFGLIEAFIFSSPSRICICFYKMLIDGSILKHAAITLGETFFSFGLIIVFSIGTALLLWLCKPLSDILEPYLVVLNSLPKSALAPMLIVWLGNNAKAIIVTAISVAIFGTILNIYTSFADTDPDKIKLMKTFGGSRFQILTKLILPASLNTIVSNMKVNIGLCLVGVIIGEFLAARAGLGYVIIYNSQIFNMDPIAMSIIILCIISMILFKIIDLIQKCVEKLY</sequence>
<evidence type="ECO:0000256" key="3">
    <source>
        <dbReference type="ARBA" id="ARBA00022475"/>
    </source>
</evidence>
<feature type="transmembrane region" description="Helical" evidence="7">
    <location>
        <begin position="141"/>
        <end position="159"/>
    </location>
</feature>
<accession>A0ABR7FXT5</accession>
<dbReference type="PANTHER" id="PTHR30151:SF19">
    <property type="entry name" value="ABC TRANSPORTER PERMEASE"/>
    <property type="match status" value="1"/>
</dbReference>
<dbReference type="InterPro" id="IPR035906">
    <property type="entry name" value="MetI-like_sf"/>
</dbReference>
<evidence type="ECO:0000313" key="10">
    <source>
        <dbReference type="Proteomes" id="UP000628463"/>
    </source>
</evidence>
<feature type="transmembrane region" description="Helical" evidence="7">
    <location>
        <begin position="239"/>
        <end position="257"/>
    </location>
</feature>
<evidence type="ECO:0000256" key="7">
    <source>
        <dbReference type="RuleBase" id="RU363032"/>
    </source>
</evidence>
<evidence type="ECO:0000256" key="5">
    <source>
        <dbReference type="ARBA" id="ARBA00022989"/>
    </source>
</evidence>
<feature type="transmembrane region" description="Helical" evidence="7">
    <location>
        <begin position="115"/>
        <end position="134"/>
    </location>
</feature>
<gene>
    <name evidence="9" type="ORF">H8S01_03380</name>
</gene>
<dbReference type="Gene3D" id="1.10.3720.10">
    <property type="entry name" value="MetI-like"/>
    <property type="match status" value="1"/>
</dbReference>
<protein>
    <submittedName>
        <fullName evidence="9">ABC transporter permease</fullName>
    </submittedName>
</protein>
<dbReference type="CDD" id="cd06261">
    <property type="entry name" value="TM_PBP2"/>
    <property type="match status" value="1"/>
</dbReference>